<dbReference type="AlphaFoldDB" id="A0A388S9C2"/>
<organism evidence="12 13">
    <name type="scientific">Mesosutterella multiformis</name>
    <dbReference type="NCBI Taxonomy" id="2259133"/>
    <lineage>
        <taxon>Bacteria</taxon>
        <taxon>Pseudomonadati</taxon>
        <taxon>Pseudomonadota</taxon>
        <taxon>Betaproteobacteria</taxon>
        <taxon>Burkholderiales</taxon>
        <taxon>Sutterellaceae</taxon>
        <taxon>Mesosutterella</taxon>
    </lineage>
</organism>
<feature type="transmembrane region" description="Helical" evidence="9">
    <location>
        <begin position="60"/>
        <end position="80"/>
    </location>
</feature>
<dbReference type="SUPFAM" id="SSF161111">
    <property type="entry name" value="Cation efflux protein transmembrane domain-like"/>
    <property type="match status" value="1"/>
</dbReference>
<evidence type="ECO:0000256" key="6">
    <source>
        <dbReference type="ARBA" id="ARBA00022989"/>
    </source>
</evidence>
<comment type="subcellular location">
    <subcellularLocation>
        <location evidence="1">Membrane</location>
        <topology evidence="1">Multi-pass membrane protein</topology>
    </subcellularLocation>
</comment>
<dbReference type="Pfam" id="PF16916">
    <property type="entry name" value="ZT_dimer"/>
    <property type="match status" value="1"/>
</dbReference>
<keyword evidence="6 9" id="KW-1133">Transmembrane helix</keyword>
<dbReference type="PANTHER" id="PTHR11562:SF17">
    <property type="entry name" value="RE54080P-RELATED"/>
    <property type="match status" value="1"/>
</dbReference>
<comment type="caution">
    <text evidence="12">The sequence shown here is derived from an EMBL/GenBank/DDBJ whole genome shotgun (WGS) entry which is preliminary data.</text>
</comment>
<sequence>MAAVFHRQTEPYSSHEAGDSIYDHSGEKVKTSVLGFAIALTLGFSAIELVAGWLGNSLALVGDAGHMVTDSMSLLFALVANIFSRHGADEDHSFGHGRLEALAAFVNGIVMSGVIVWIVIEAGKRMMNPEPVSGGSVMMVATIGLIVNVGVAWSLSRDKKNVNTRAALVHVMGDLLGSVSAILAGFIVWMGGPTIVDPLLSIIVACLLIRATIGIFKESTRVLLDAVPEGVEYEAVGDAIAAVPGVMRVHDLHVWTMAPGHSAIQAHVHIPDPDHWPTVLDAIRHQMAEKFGIDHVSIQPEWDACEIHPDPRIRFDR</sequence>
<keyword evidence="5" id="KW-0862">Zinc</keyword>
<evidence type="ECO:0000259" key="11">
    <source>
        <dbReference type="Pfam" id="PF16916"/>
    </source>
</evidence>
<proteinExistence type="inferred from homology"/>
<keyword evidence="7" id="KW-0406">Ion transport</keyword>
<evidence type="ECO:0000256" key="5">
    <source>
        <dbReference type="ARBA" id="ARBA00022906"/>
    </source>
</evidence>
<dbReference type="InterPro" id="IPR058533">
    <property type="entry name" value="Cation_efflux_TM"/>
</dbReference>
<dbReference type="RefSeq" id="WP_116269361.1">
    <property type="nucleotide sequence ID" value="NZ_BGZJ01000001.1"/>
</dbReference>
<dbReference type="NCBIfam" id="TIGR01297">
    <property type="entry name" value="CDF"/>
    <property type="match status" value="1"/>
</dbReference>
<dbReference type="OrthoDB" id="9809646at2"/>
<feature type="transmembrane region" description="Helical" evidence="9">
    <location>
        <begin position="167"/>
        <end position="189"/>
    </location>
</feature>
<accession>A0A388S9C2</accession>
<dbReference type="PANTHER" id="PTHR11562">
    <property type="entry name" value="CATION EFFLUX PROTEIN/ ZINC TRANSPORTER"/>
    <property type="match status" value="1"/>
</dbReference>
<dbReference type="InterPro" id="IPR002524">
    <property type="entry name" value="Cation_efflux"/>
</dbReference>
<dbReference type="Gene3D" id="1.20.1510.10">
    <property type="entry name" value="Cation efflux protein transmembrane domain"/>
    <property type="match status" value="1"/>
</dbReference>
<gene>
    <name evidence="12" type="primary">czcD.1</name>
    <name evidence="12" type="ORF">MESMUL_02090</name>
</gene>
<dbReference type="SUPFAM" id="SSF160240">
    <property type="entry name" value="Cation efflux protein cytoplasmic domain-like"/>
    <property type="match status" value="1"/>
</dbReference>
<dbReference type="GO" id="GO:0005886">
    <property type="term" value="C:plasma membrane"/>
    <property type="evidence" value="ECO:0007669"/>
    <property type="project" value="TreeGrafter"/>
</dbReference>
<keyword evidence="8 9" id="KW-0472">Membrane</keyword>
<feature type="domain" description="Cation efflux protein cytoplasmic" evidence="11">
    <location>
        <begin position="228"/>
        <end position="301"/>
    </location>
</feature>
<evidence type="ECO:0000256" key="4">
    <source>
        <dbReference type="ARBA" id="ARBA00022692"/>
    </source>
</evidence>
<dbReference type="GO" id="GO:0005385">
    <property type="term" value="F:zinc ion transmembrane transporter activity"/>
    <property type="evidence" value="ECO:0007669"/>
    <property type="project" value="TreeGrafter"/>
</dbReference>
<dbReference type="EMBL" id="BGZJ01000001">
    <property type="protein sequence ID" value="GBO92855.1"/>
    <property type="molecule type" value="Genomic_DNA"/>
</dbReference>
<keyword evidence="4 9" id="KW-0812">Transmembrane</keyword>
<name>A0A388S9C2_9BURK</name>
<keyword evidence="5" id="KW-0864">Zinc transport</keyword>
<protein>
    <submittedName>
        <fullName evidence="12">Cation transporter</fullName>
    </submittedName>
</protein>
<comment type="similarity">
    <text evidence="2">Belongs to the cation diffusion facilitator (CDF) transporter (TC 2.A.4) family. SLC30A subfamily.</text>
</comment>
<dbReference type="Pfam" id="PF01545">
    <property type="entry name" value="Cation_efflux"/>
    <property type="match status" value="1"/>
</dbReference>
<dbReference type="InterPro" id="IPR036837">
    <property type="entry name" value="Cation_efflux_CTD_sf"/>
</dbReference>
<feature type="domain" description="Cation efflux protein transmembrane" evidence="10">
    <location>
        <begin position="37"/>
        <end position="224"/>
    </location>
</feature>
<feature type="transmembrane region" description="Helical" evidence="9">
    <location>
        <begin position="195"/>
        <end position="216"/>
    </location>
</feature>
<dbReference type="InterPro" id="IPR050681">
    <property type="entry name" value="CDF/SLC30A"/>
</dbReference>
<feature type="transmembrane region" description="Helical" evidence="9">
    <location>
        <begin position="101"/>
        <end position="120"/>
    </location>
</feature>
<evidence type="ECO:0000313" key="13">
    <source>
        <dbReference type="Proteomes" id="UP000266091"/>
    </source>
</evidence>
<dbReference type="InterPro" id="IPR027469">
    <property type="entry name" value="Cation_efflux_TMD_sf"/>
</dbReference>
<reference evidence="12 13" key="1">
    <citation type="journal article" date="2018" name="Int. J. Syst. Evol. Microbiol.">
        <title>Mesosutterella multiformis gen. nov., sp. nov., a member of the family Sutterellaceae and Sutterella megalosphaeroides sp. nov., isolated from human faeces.</title>
        <authorList>
            <person name="Sakamoto M."/>
            <person name="Ikeyama N."/>
            <person name="Kunihiro T."/>
            <person name="Iino T."/>
            <person name="Yuki M."/>
            <person name="Ohkuma M."/>
        </authorList>
    </citation>
    <scope>NUCLEOTIDE SEQUENCE [LARGE SCALE GENOMIC DNA]</scope>
    <source>
        <strain evidence="12 13">4NBBH2</strain>
    </source>
</reference>
<evidence type="ECO:0000256" key="9">
    <source>
        <dbReference type="SAM" id="Phobius"/>
    </source>
</evidence>
<evidence type="ECO:0000313" key="12">
    <source>
        <dbReference type="EMBL" id="GBO92855.1"/>
    </source>
</evidence>
<feature type="transmembrane region" description="Helical" evidence="9">
    <location>
        <begin position="132"/>
        <end position="155"/>
    </location>
</feature>
<feature type="transmembrane region" description="Helical" evidence="9">
    <location>
        <begin position="33"/>
        <end position="54"/>
    </location>
</feature>
<evidence type="ECO:0000256" key="7">
    <source>
        <dbReference type="ARBA" id="ARBA00023065"/>
    </source>
</evidence>
<evidence type="ECO:0000256" key="2">
    <source>
        <dbReference type="ARBA" id="ARBA00008873"/>
    </source>
</evidence>
<keyword evidence="3" id="KW-0813">Transport</keyword>
<evidence type="ECO:0000259" key="10">
    <source>
        <dbReference type="Pfam" id="PF01545"/>
    </source>
</evidence>
<dbReference type="InterPro" id="IPR027470">
    <property type="entry name" value="Cation_efflux_CTD"/>
</dbReference>
<evidence type="ECO:0000256" key="8">
    <source>
        <dbReference type="ARBA" id="ARBA00023136"/>
    </source>
</evidence>
<keyword evidence="13" id="KW-1185">Reference proteome</keyword>
<dbReference type="Proteomes" id="UP000266091">
    <property type="component" value="Unassembled WGS sequence"/>
</dbReference>
<evidence type="ECO:0000256" key="1">
    <source>
        <dbReference type="ARBA" id="ARBA00004141"/>
    </source>
</evidence>
<evidence type="ECO:0000256" key="3">
    <source>
        <dbReference type="ARBA" id="ARBA00022448"/>
    </source>
</evidence>
<accession>A0A401LLE7</accession>